<comment type="caution">
    <text evidence="1">The sequence shown here is derived from an EMBL/GenBank/DDBJ whole genome shotgun (WGS) entry which is preliminary data.</text>
</comment>
<accession>A0A644WPZ6</accession>
<organism evidence="1">
    <name type="scientific">bioreactor metagenome</name>
    <dbReference type="NCBI Taxonomy" id="1076179"/>
    <lineage>
        <taxon>unclassified sequences</taxon>
        <taxon>metagenomes</taxon>
        <taxon>ecological metagenomes</taxon>
    </lineage>
</organism>
<gene>
    <name evidence="1" type="ORF">SDC9_52107</name>
</gene>
<name>A0A644WPZ6_9ZZZZ</name>
<dbReference type="AlphaFoldDB" id="A0A644WPZ6"/>
<evidence type="ECO:0000313" key="1">
    <source>
        <dbReference type="EMBL" id="MPM05812.1"/>
    </source>
</evidence>
<dbReference type="EMBL" id="VSSQ01001168">
    <property type="protein sequence ID" value="MPM05812.1"/>
    <property type="molecule type" value="Genomic_DNA"/>
</dbReference>
<proteinExistence type="predicted"/>
<protein>
    <submittedName>
        <fullName evidence="1">Uncharacterized protein</fullName>
    </submittedName>
</protein>
<sequence>MTSHQYAAIDAKLGIVANGISPPRADSGLRPSLGRKHSVCSPLRFTRLIARQSLDCKHSVCLAKIAGYAVDPPSRRLASPFRFAPGLAQLRASLFANLRFALRLGSTTLACRLTPQSPPAPQKIDERFSLSF</sequence>
<reference evidence="1" key="1">
    <citation type="submission" date="2019-08" db="EMBL/GenBank/DDBJ databases">
        <authorList>
            <person name="Kucharzyk K."/>
            <person name="Murdoch R.W."/>
            <person name="Higgins S."/>
            <person name="Loffler F."/>
        </authorList>
    </citation>
    <scope>NUCLEOTIDE SEQUENCE</scope>
</reference>